<dbReference type="InterPro" id="IPR036236">
    <property type="entry name" value="Znf_C2H2_sf"/>
</dbReference>
<keyword evidence="4" id="KW-0862">Zinc</keyword>
<dbReference type="FunFam" id="3.30.160.60:FF:002212">
    <property type="entry name" value="Zinc finger protein 672"/>
    <property type="match status" value="1"/>
</dbReference>
<keyword evidence="3 5" id="KW-0863">Zinc-finger</keyword>
<dbReference type="EMBL" id="CAXKWB010012264">
    <property type="protein sequence ID" value="CAL4103957.1"/>
    <property type="molecule type" value="Genomic_DNA"/>
</dbReference>
<dbReference type="InterPro" id="IPR050758">
    <property type="entry name" value="Znf_C2H2-type"/>
</dbReference>
<organism evidence="7 8">
    <name type="scientific">Meganyctiphanes norvegica</name>
    <name type="common">Northern krill</name>
    <name type="synonym">Thysanopoda norvegica</name>
    <dbReference type="NCBI Taxonomy" id="48144"/>
    <lineage>
        <taxon>Eukaryota</taxon>
        <taxon>Metazoa</taxon>
        <taxon>Ecdysozoa</taxon>
        <taxon>Arthropoda</taxon>
        <taxon>Crustacea</taxon>
        <taxon>Multicrustacea</taxon>
        <taxon>Malacostraca</taxon>
        <taxon>Eumalacostraca</taxon>
        <taxon>Eucarida</taxon>
        <taxon>Euphausiacea</taxon>
        <taxon>Euphausiidae</taxon>
        <taxon>Meganyctiphanes</taxon>
    </lineage>
</organism>
<feature type="domain" description="C2H2-type" evidence="6">
    <location>
        <begin position="122"/>
        <end position="149"/>
    </location>
</feature>
<keyword evidence="8" id="KW-1185">Reference proteome</keyword>
<name>A0AAV2QYK9_MEGNR</name>
<dbReference type="Gene3D" id="3.30.160.60">
    <property type="entry name" value="Classic Zinc Finger"/>
    <property type="match status" value="4"/>
</dbReference>
<evidence type="ECO:0000256" key="1">
    <source>
        <dbReference type="ARBA" id="ARBA00022723"/>
    </source>
</evidence>
<evidence type="ECO:0000313" key="8">
    <source>
        <dbReference type="Proteomes" id="UP001497623"/>
    </source>
</evidence>
<feature type="domain" description="C2H2-type" evidence="6">
    <location>
        <begin position="94"/>
        <end position="121"/>
    </location>
</feature>
<dbReference type="InterPro" id="IPR013087">
    <property type="entry name" value="Znf_C2H2_type"/>
</dbReference>
<dbReference type="GO" id="GO:0045893">
    <property type="term" value="P:positive regulation of DNA-templated transcription"/>
    <property type="evidence" value="ECO:0007669"/>
    <property type="project" value="UniProtKB-ARBA"/>
</dbReference>
<dbReference type="SUPFAM" id="SSF57667">
    <property type="entry name" value="beta-beta-alpha zinc fingers"/>
    <property type="match status" value="3"/>
</dbReference>
<comment type="caution">
    <text evidence="7">The sequence shown here is derived from an EMBL/GenBank/DDBJ whole genome shotgun (WGS) entry which is preliminary data.</text>
</comment>
<dbReference type="GO" id="GO:0008270">
    <property type="term" value="F:zinc ion binding"/>
    <property type="evidence" value="ECO:0007669"/>
    <property type="project" value="UniProtKB-KW"/>
</dbReference>
<dbReference type="PROSITE" id="PS50157">
    <property type="entry name" value="ZINC_FINGER_C2H2_2"/>
    <property type="match status" value="3"/>
</dbReference>
<evidence type="ECO:0000256" key="5">
    <source>
        <dbReference type="PROSITE-ProRule" id="PRU00042"/>
    </source>
</evidence>
<dbReference type="FunFam" id="3.30.160.60:FF:001732">
    <property type="entry name" value="Zgc:162936"/>
    <property type="match status" value="1"/>
</dbReference>
<dbReference type="GO" id="GO:0005694">
    <property type="term" value="C:chromosome"/>
    <property type="evidence" value="ECO:0007669"/>
    <property type="project" value="UniProtKB-ARBA"/>
</dbReference>
<dbReference type="SMART" id="SM00355">
    <property type="entry name" value="ZnF_C2H2"/>
    <property type="match status" value="2"/>
</dbReference>
<dbReference type="AlphaFoldDB" id="A0AAV2QYK9"/>
<dbReference type="GO" id="GO:0003682">
    <property type="term" value="F:chromatin binding"/>
    <property type="evidence" value="ECO:0007669"/>
    <property type="project" value="UniProtKB-ARBA"/>
</dbReference>
<evidence type="ECO:0000313" key="7">
    <source>
        <dbReference type="EMBL" id="CAL4103957.1"/>
    </source>
</evidence>
<protein>
    <recommendedName>
        <fullName evidence="6">C2H2-type domain-containing protein</fullName>
    </recommendedName>
</protein>
<dbReference type="Proteomes" id="UP001497623">
    <property type="component" value="Unassembled WGS sequence"/>
</dbReference>
<reference evidence="7 8" key="1">
    <citation type="submission" date="2024-05" db="EMBL/GenBank/DDBJ databases">
        <authorList>
            <person name="Wallberg A."/>
        </authorList>
    </citation>
    <scope>NUCLEOTIDE SEQUENCE [LARGE SCALE GENOMIC DNA]</scope>
</reference>
<dbReference type="PROSITE" id="PS00028">
    <property type="entry name" value="ZINC_FINGER_C2H2_1"/>
    <property type="match status" value="2"/>
</dbReference>
<dbReference type="Pfam" id="PF00096">
    <property type="entry name" value="zf-C2H2"/>
    <property type="match status" value="1"/>
</dbReference>
<dbReference type="GO" id="GO:0043565">
    <property type="term" value="F:sequence-specific DNA binding"/>
    <property type="evidence" value="ECO:0007669"/>
    <property type="project" value="UniProtKB-ARBA"/>
</dbReference>
<sequence length="164" mass="19129">MAFCFTCHTRIHTGEKPYKCSLCEKTFQKSICLTCHMRIHTGKIQCGETFTEKSCLVKYKITHIEENTNQRDKDFGNKREPINNMKANTEDKIFKCNPCDKVFLQNAHPIANQKKHTRENAHQCSYCEKNFSNKSHLIRHIRVHTGEKPFKCSHCDKAFTDKSS</sequence>
<evidence type="ECO:0000256" key="4">
    <source>
        <dbReference type="ARBA" id="ARBA00022833"/>
    </source>
</evidence>
<accession>A0AAV2QYK9</accession>
<keyword evidence="1" id="KW-0479">Metal-binding</keyword>
<evidence type="ECO:0000256" key="3">
    <source>
        <dbReference type="ARBA" id="ARBA00022771"/>
    </source>
</evidence>
<dbReference type="PANTHER" id="PTHR23234">
    <property type="entry name" value="ZNF44 PROTEIN"/>
    <property type="match status" value="1"/>
</dbReference>
<feature type="domain" description="C2H2-type" evidence="6">
    <location>
        <begin position="18"/>
        <end position="45"/>
    </location>
</feature>
<gene>
    <name evidence="7" type="ORF">MNOR_LOCUS17684</name>
</gene>
<keyword evidence="2" id="KW-0677">Repeat</keyword>
<evidence type="ECO:0000256" key="2">
    <source>
        <dbReference type="ARBA" id="ARBA00022737"/>
    </source>
</evidence>
<evidence type="ECO:0000259" key="6">
    <source>
        <dbReference type="PROSITE" id="PS50157"/>
    </source>
</evidence>
<dbReference type="FunFam" id="3.30.160.60:FF:000690">
    <property type="entry name" value="Zinc finger protein 354C"/>
    <property type="match status" value="1"/>
</dbReference>
<proteinExistence type="predicted"/>
<dbReference type="PANTHER" id="PTHR23234:SF10">
    <property type="entry name" value="RIKEN CDNA 6720489N17 GENE-RELATED"/>
    <property type="match status" value="1"/>
</dbReference>